<accession>A0A0W8FYN7</accession>
<dbReference type="PANTHER" id="PTHR43000">
    <property type="entry name" value="DTDP-D-GLUCOSE 4,6-DEHYDRATASE-RELATED"/>
    <property type="match status" value="1"/>
</dbReference>
<evidence type="ECO:0000313" key="3">
    <source>
        <dbReference type="EMBL" id="KUG26043.1"/>
    </source>
</evidence>
<dbReference type="InterPro" id="IPR001509">
    <property type="entry name" value="Epimerase_deHydtase"/>
</dbReference>
<evidence type="ECO:0000259" key="2">
    <source>
        <dbReference type="Pfam" id="PF01370"/>
    </source>
</evidence>
<sequence>MKVLMIGGTGFISSNVVKLLIEEGFDITLVTRGESSIELFDKNKVQFVYGDRHNKEFLNKLANENNYDVLYDMIAYTADESQMIVDVFAGKVPRLIHTSTISVYMVSDVIRNPIKEEDDNHPLMKFWDRNPFGMQYGIDKRKCEDVLWKAHNEGKFELSMIRAPYVCGPHDPMKRDYFWIQRIMDGKPLLIPGSGNYASQHVFVEDLAKAFVDMLKYDNTKGKAYNIASEEIFSLNDYLDALCNLLNKNPERVNVDLEVFENLLFSVSPEGHAFPFNTYETAIFSIDRAKRDLNFKSTQFEKWMPGTIDWYLNIYKKPSVGYSDRYKEVEFVEKWKKSKREFIQKLI</sequence>
<dbReference type="SUPFAM" id="SSF51735">
    <property type="entry name" value="NAD(P)-binding Rossmann-fold domains"/>
    <property type="match status" value="1"/>
</dbReference>
<dbReference type="AlphaFoldDB" id="A0A0W8FYN7"/>
<dbReference type="Pfam" id="PF01370">
    <property type="entry name" value="Epimerase"/>
    <property type="match status" value="1"/>
</dbReference>
<reference evidence="3" key="1">
    <citation type="journal article" date="2015" name="Proc. Natl. Acad. Sci. U.S.A.">
        <title>Networks of energetic and metabolic interactions define dynamics in microbial communities.</title>
        <authorList>
            <person name="Embree M."/>
            <person name="Liu J.K."/>
            <person name="Al-Bassam M.M."/>
            <person name="Zengler K."/>
        </authorList>
    </citation>
    <scope>NUCLEOTIDE SEQUENCE</scope>
</reference>
<organism evidence="3">
    <name type="scientific">hydrocarbon metagenome</name>
    <dbReference type="NCBI Taxonomy" id="938273"/>
    <lineage>
        <taxon>unclassified sequences</taxon>
        <taxon>metagenomes</taxon>
        <taxon>ecological metagenomes</taxon>
    </lineage>
</organism>
<dbReference type="InterPro" id="IPR036291">
    <property type="entry name" value="NAD(P)-bd_dom_sf"/>
</dbReference>
<feature type="domain" description="NAD-dependent epimerase/dehydratase" evidence="2">
    <location>
        <begin position="3"/>
        <end position="228"/>
    </location>
</feature>
<comment type="similarity">
    <text evidence="1">Belongs to the NAD(P)-dependent epimerase/dehydratase family.</text>
</comment>
<proteinExistence type="inferred from homology"/>
<comment type="caution">
    <text evidence="3">The sequence shown here is derived from an EMBL/GenBank/DDBJ whole genome shotgun (WGS) entry which is preliminary data.</text>
</comment>
<protein>
    <recommendedName>
        <fullName evidence="2">NAD-dependent epimerase/dehydratase domain-containing protein</fullName>
    </recommendedName>
</protein>
<dbReference type="EMBL" id="LNQE01000548">
    <property type="protein sequence ID" value="KUG26043.1"/>
    <property type="molecule type" value="Genomic_DNA"/>
</dbReference>
<evidence type="ECO:0000256" key="1">
    <source>
        <dbReference type="ARBA" id="ARBA00007637"/>
    </source>
</evidence>
<dbReference type="Gene3D" id="3.40.50.720">
    <property type="entry name" value="NAD(P)-binding Rossmann-like Domain"/>
    <property type="match status" value="1"/>
</dbReference>
<name>A0A0W8FYN7_9ZZZZ</name>
<gene>
    <name evidence="3" type="ORF">ASZ90_004126</name>
</gene>